<name>A0ABU0H9L7_9HYPH</name>
<feature type="signal peptide" evidence="1">
    <location>
        <begin position="1"/>
        <end position="23"/>
    </location>
</feature>
<accession>A0ABU0H9L7</accession>
<organism evidence="2 3">
    <name type="scientific">Kaistia dalseonensis</name>
    <dbReference type="NCBI Taxonomy" id="410840"/>
    <lineage>
        <taxon>Bacteria</taxon>
        <taxon>Pseudomonadati</taxon>
        <taxon>Pseudomonadota</taxon>
        <taxon>Alphaproteobacteria</taxon>
        <taxon>Hyphomicrobiales</taxon>
        <taxon>Kaistiaceae</taxon>
        <taxon>Kaistia</taxon>
    </lineage>
</organism>
<dbReference type="EMBL" id="JAUSVO010000004">
    <property type="protein sequence ID" value="MDQ0439014.1"/>
    <property type="molecule type" value="Genomic_DNA"/>
</dbReference>
<gene>
    <name evidence="2" type="ORF">QO014_003409</name>
</gene>
<evidence type="ECO:0000313" key="3">
    <source>
        <dbReference type="Proteomes" id="UP001241603"/>
    </source>
</evidence>
<keyword evidence="3" id="KW-1185">Reference proteome</keyword>
<protein>
    <submittedName>
        <fullName evidence="2">Uncharacterized protein</fullName>
    </submittedName>
</protein>
<dbReference type="Proteomes" id="UP001241603">
    <property type="component" value="Unassembled WGS sequence"/>
</dbReference>
<sequence length="140" mass="14878">MAQPGVFLASIAALLMFTGTAGALERSGRTTIDIDGRVITEQFTAHYDPATGVLVRKGTLILSNGRRGTYRLMGTCGGRPLTCTFTGTGTGPFGQPWRGSGTLSRRGERVMIKATLKGPRGRTIRINRETSGDSFADLGL</sequence>
<proteinExistence type="predicted"/>
<dbReference type="RefSeq" id="WP_266349883.1">
    <property type="nucleotide sequence ID" value="NZ_JAPKNG010000004.1"/>
</dbReference>
<comment type="caution">
    <text evidence="2">The sequence shown here is derived from an EMBL/GenBank/DDBJ whole genome shotgun (WGS) entry which is preliminary data.</text>
</comment>
<evidence type="ECO:0000256" key="1">
    <source>
        <dbReference type="SAM" id="SignalP"/>
    </source>
</evidence>
<keyword evidence="1" id="KW-0732">Signal</keyword>
<evidence type="ECO:0000313" key="2">
    <source>
        <dbReference type="EMBL" id="MDQ0439014.1"/>
    </source>
</evidence>
<feature type="chain" id="PRO_5047178665" evidence="1">
    <location>
        <begin position="24"/>
        <end position="140"/>
    </location>
</feature>
<reference evidence="2 3" key="1">
    <citation type="submission" date="2023-07" db="EMBL/GenBank/DDBJ databases">
        <title>Genomic Encyclopedia of Type Strains, Phase IV (KMG-IV): sequencing the most valuable type-strain genomes for metagenomic binning, comparative biology and taxonomic classification.</title>
        <authorList>
            <person name="Goeker M."/>
        </authorList>
    </citation>
    <scope>NUCLEOTIDE SEQUENCE [LARGE SCALE GENOMIC DNA]</scope>
    <source>
        <strain evidence="2 3">B6-8</strain>
    </source>
</reference>